<reference evidence="25" key="1">
    <citation type="submission" date="2020-01" db="EMBL/GenBank/DDBJ databases">
        <authorList>
            <person name="Meier V. D."/>
            <person name="Meier V D."/>
        </authorList>
    </citation>
    <scope>NUCLEOTIDE SEQUENCE</scope>
    <source>
        <strain evidence="25">HLG_WM_MAG_08</strain>
    </source>
</reference>
<dbReference type="EMBL" id="CACVAV010000413">
    <property type="protein sequence ID" value="CAA6826058.1"/>
    <property type="molecule type" value="Genomic_DNA"/>
</dbReference>
<name>A0A6S6UD25_9GAMM</name>
<keyword evidence="12 25" id="KW-0548">Nucleotidyltransferase</keyword>
<keyword evidence="13 24" id="KW-1133">Transmembrane helix</keyword>
<evidence type="ECO:0000256" key="20">
    <source>
        <dbReference type="ARBA" id="ARBA00032253"/>
    </source>
</evidence>
<evidence type="ECO:0000256" key="19">
    <source>
        <dbReference type="ARBA" id="ARBA00031825"/>
    </source>
</evidence>
<dbReference type="PANTHER" id="PTHR46382:SF1">
    <property type="entry name" value="PHOSPHATIDATE CYTIDYLYLTRANSFERASE"/>
    <property type="match status" value="1"/>
</dbReference>
<organism evidence="25">
    <name type="scientific">uncultured Thiotrichaceae bacterium</name>
    <dbReference type="NCBI Taxonomy" id="298394"/>
    <lineage>
        <taxon>Bacteria</taxon>
        <taxon>Pseudomonadati</taxon>
        <taxon>Pseudomonadota</taxon>
        <taxon>Gammaproteobacteria</taxon>
        <taxon>Thiotrichales</taxon>
        <taxon>Thiotrichaceae</taxon>
        <taxon>environmental samples</taxon>
    </lineage>
</organism>
<keyword evidence="9" id="KW-0444">Lipid biosynthesis</keyword>
<evidence type="ECO:0000256" key="21">
    <source>
        <dbReference type="ARBA" id="ARBA00032396"/>
    </source>
</evidence>
<dbReference type="GO" id="GO:0004605">
    <property type="term" value="F:phosphatidate cytidylyltransferase activity"/>
    <property type="evidence" value="ECO:0007669"/>
    <property type="project" value="UniProtKB-EC"/>
</dbReference>
<evidence type="ECO:0000256" key="8">
    <source>
        <dbReference type="ARBA" id="ARBA00022475"/>
    </source>
</evidence>
<keyword evidence="15 24" id="KW-0472">Membrane</keyword>
<evidence type="ECO:0000256" key="9">
    <source>
        <dbReference type="ARBA" id="ARBA00022516"/>
    </source>
</evidence>
<evidence type="ECO:0000256" key="5">
    <source>
        <dbReference type="ARBA" id="ARBA00010185"/>
    </source>
</evidence>
<accession>A0A6S6UD25</accession>
<evidence type="ECO:0000256" key="13">
    <source>
        <dbReference type="ARBA" id="ARBA00022989"/>
    </source>
</evidence>
<feature type="transmembrane region" description="Helical" evidence="24">
    <location>
        <begin position="28"/>
        <end position="45"/>
    </location>
</feature>
<evidence type="ECO:0000256" key="14">
    <source>
        <dbReference type="ARBA" id="ARBA00023098"/>
    </source>
</evidence>
<gene>
    <name evidence="25" type="ORF">HELGO_WM26019</name>
</gene>
<feature type="transmembrane region" description="Helical" evidence="24">
    <location>
        <begin position="202"/>
        <end position="223"/>
    </location>
</feature>
<dbReference type="GO" id="GO:0016024">
    <property type="term" value="P:CDP-diacylglycerol biosynthetic process"/>
    <property type="evidence" value="ECO:0007669"/>
    <property type="project" value="TreeGrafter"/>
</dbReference>
<proteinExistence type="inferred from homology"/>
<evidence type="ECO:0000256" key="1">
    <source>
        <dbReference type="ARBA" id="ARBA00001698"/>
    </source>
</evidence>
<keyword evidence="16" id="KW-0594">Phospholipid biosynthesis</keyword>
<keyword evidence="14" id="KW-0443">Lipid metabolism</keyword>
<keyword evidence="8" id="KW-1003">Cell membrane</keyword>
<comment type="catalytic activity">
    <reaction evidence="1">
        <text>a 1,2-diacyl-sn-glycero-3-phosphate + CTP + H(+) = a CDP-1,2-diacyl-sn-glycerol + diphosphate</text>
        <dbReference type="Rhea" id="RHEA:16229"/>
        <dbReference type="ChEBI" id="CHEBI:15378"/>
        <dbReference type="ChEBI" id="CHEBI:33019"/>
        <dbReference type="ChEBI" id="CHEBI:37563"/>
        <dbReference type="ChEBI" id="CHEBI:58332"/>
        <dbReference type="ChEBI" id="CHEBI:58608"/>
        <dbReference type="EC" id="2.7.7.41"/>
    </reaction>
</comment>
<evidence type="ECO:0000256" key="12">
    <source>
        <dbReference type="ARBA" id="ARBA00022695"/>
    </source>
</evidence>
<dbReference type="AlphaFoldDB" id="A0A6S6UD25"/>
<sequence>MLKQRIITGIILAIVAGSAIYLLPTPKFAIVSLFAIVGMGAWEWATLTGTKEGLPQKLAPLPAMLIAYLLLLFGWPLLPVLFVSVIVWAVIIWMLFNYRQGTMLYQNQPYILKSLSLLVLVPAWYALVNLHGTHSGYVFYLISLIALADIGAYFAGKQFGKTKLAPQLSPGKTREGVIGGLAVTFVWSIIWAVYSTGSAPDALLFIVFSMLAVVISVMGDLFISLIKREVGADDSGTLLPGHGGVLDRIDSLLAAAPLFTLGLLWIKLGLL</sequence>
<dbReference type="PANTHER" id="PTHR46382">
    <property type="entry name" value="PHOSPHATIDATE CYTIDYLYLTRANSFERASE"/>
    <property type="match status" value="1"/>
</dbReference>
<keyword evidence="10 25" id="KW-0808">Transferase</keyword>
<feature type="transmembrane region" description="Helical" evidence="24">
    <location>
        <begin position="177"/>
        <end position="196"/>
    </location>
</feature>
<evidence type="ECO:0000256" key="24">
    <source>
        <dbReference type="SAM" id="Phobius"/>
    </source>
</evidence>
<evidence type="ECO:0000256" key="2">
    <source>
        <dbReference type="ARBA" id="ARBA00004651"/>
    </source>
</evidence>
<dbReference type="Pfam" id="PF01148">
    <property type="entry name" value="CTP_transf_1"/>
    <property type="match status" value="1"/>
</dbReference>
<evidence type="ECO:0000256" key="22">
    <source>
        <dbReference type="ARBA" id="ARBA00032743"/>
    </source>
</evidence>
<feature type="transmembrane region" description="Helical" evidence="24">
    <location>
        <begin position="110"/>
        <end position="131"/>
    </location>
</feature>
<feature type="transmembrane region" description="Helical" evidence="24">
    <location>
        <begin position="65"/>
        <end position="98"/>
    </location>
</feature>
<evidence type="ECO:0000256" key="10">
    <source>
        <dbReference type="ARBA" id="ARBA00022679"/>
    </source>
</evidence>
<evidence type="ECO:0000256" key="17">
    <source>
        <dbReference type="ARBA" id="ARBA00023264"/>
    </source>
</evidence>
<comment type="pathway">
    <text evidence="3">Phospholipid metabolism; CDP-diacylglycerol biosynthesis; CDP-diacylglycerol from sn-glycerol 3-phosphate: step 3/3.</text>
</comment>
<evidence type="ECO:0000256" key="23">
    <source>
        <dbReference type="ARBA" id="ARBA00033406"/>
    </source>
</evidence>
<protein>
    <recommendedName>
        <fullName evidence="7">Phosphatidate cytidylyltransferase</fullName>
        <ecNumber evidence="6">2.7.7.41</ecNumber>
    </recommendedName>
    <alternativeName>
        <fullName evidence="20">CDP-DAG synthase</fullName>
    </alternativeName>
    <alternativeName>
        <fullName evidence="22">CDP-DG synthase</fullName>
    </alternativeName>
    <alternativeName>
        <fullName evidence="18">CDP-diacylglycerol synthase</fullName>
    </alternativeName>
    <alternativeName>
        <fullName evidence="21">CDP-diglyceride pyrophosphorylase</fullName>
    </alternativeName>
    <alternativeName>
        <fullName evidence="23">CDP-diglyceride synthase</fullName>
    </alternativeName>
    <alternativeName>
        <fullName evidence="19">CTP:phosphatidate cytidylyltransferase</fullName>
    </alternativeName>
</protein>
<comment type="subcellular location">
    <subcellularLocation>
        <location evidence="2">Cell membrane</location>
        <topology evidence="2">Multi-pass membrane protein</topology>
    </subcellularLocation>
</comment>
<comment type="similarity">
    <text evidence="5">Belongs to the CDS family.</text>
</comment>
<evidence type="ECO:0000256" key="11">
    <source>
        <dbReference type="ARBA" id="ARBA00022692"/>
    </source>
</evidence>
<keyword evidence="17" id="KW-1208">Phospholipid metabolism</keyword>
<dbReference type="GO" id="GO:0005886">
    <property type="term" value="C:plasma membrane"/>
    <property type="evidence" value="ECO:0007669"/>
    <property type="project" value="UniProtKB-SubCell"/>
</dbReference>
<comment type="pathway">
    <text evidence="4">Lipid metabolism.</text>
</comment>
<feature type="transmembrane region" description="Helical" evidence="24">
    <location>
        <begin position="137"/>
        <end position="156"/>
    </location>
</feature>
<evidence type="ECO:0000256" key="3">
    <source>
        <dbReference type="ARBA" id="ARBA00005119"/>
    </source>
</evidence>
<evidence type="ECO:0000256" key="6">
    <source>
        <dbReference type="ARBA" id="ARBA00012487"/>
    </source>
</evidence>
<evidence type="ECO:0000313" key="25">
    <source>
        <dbReference type="EMBL" id="CAA6826058.1"/>
    </source>
</evidence>
<evidence type="ECO:0000256" key="4">
    <source>
        <dbReference type="ARBA" id="ARBA00005189"/>
    </source>
</evidence>
<evidence type="ECO:0000256" key="16">
    <source>
        <dbReference type="ARBA" id="ARBA00023209"/>
    </source>
</evidence>
<dbReference type="EC" id="2.7.7.41" evidence="6"/>
<keyword evidence="11 24" id="KW-0812">Transmembrane</keyword>
<evidence type="ECO:0000256" key="7">
    <source>
        <dbReference type="ARBA" id="ARBA00019373"/>
    </source>
</evidence>
<feature type="transmembrane region" description="Helical" evidence="24">
    <location>
        <begin position="6"/>
        <end position="23"/>
    </location>
</feature>
<evidence type="ECO:0000256" key="18">
    <source>
        <dbReference type="ARBA" id="ARBA00029893"/>
    </source>
</evidence>
<evidence type="ECO:0000256" key="15">
    <source>
        <dbReference type="ARBA" id="ARBA00023136"/>
    </source>
</evidence>